<dbReference type="AlphaFoldDB" id="A0A0M9VS69"/>
<feature type="region of interest" description="Disordered" evidence="1">
    <location>
        <begin position="426"/>
        <end position="473"/>
    </location>
</feature>
<dbReference type="OrthoDB" id="2333384at2759"/>
<comment type="caution">
    <text evidence="2">The sequence shown here is derived from an EMBL/GenBank/DDBJ whole genome shotgun (WGS) entry which is preliminary data.</text>
</comment>
<sequence length="473" mass="52863">MHPVASHNTSELTITVGENRGTSSVFYPGSKICGEVIRIAPIQDRHTTLTIRFFGRARVRLRDWKSPRICGRKTLFNLLGENEREILLHSDAIDIGNGGPMALSWAYAFDIPDTSQVVAELRSIRQKDMFVRHASGNLLPPSFSRRIHGPLAGSAAIVEYWLEAVMASSDGREVRATRPIRVGFFPTRIPKHHLEQDCPIHGIDGTVASYRLLVGAEDARLTVGQSLRMALVPLVVPRFEFILYVKVPLVAQAGNINFVPFTLVPYGDSIRSAVKLGRGKRKYRYTYSYSDFYVDELEVAIEEATEMLAEGIDGVYTDTDVQKHVICHYKHSWRTPTYTYLGFAESGKALRVGELLKIRIPAMRGLHPDFATYNIRVRHQFCWDLVLSCVGKKVRVKGKTDIQMLGPPIPASVKTPEGTVRTLSAPEEEKAKARFHEAEARRPSHSDSDEIEWASVAAQPESVRADGGKLPTM</sequence>
<organism evidence="2 3">
    <name type="scientific">Escovopsis weberi</name>
    <dbReference type="NCBI Taxonomy" id="150374"/>
    <lineage>
        <taxon>Eukaryota</taxon>
        <taxon>Fungi</taxon>
        <taxon>Dikarya</taxon>
        <taxon>Ascomycota</taxon>
        <taxon>Pezizomycotina</taxon>
        <taxon>Sordariomycetes</taxon>
        <taxon>Hypocreomycetidae</taxon>
        <taxon>Hypocreales</taxon>
        <taxon>Hypocreaceae</taxon>
        <taxon>Escovopsis</taxon>
    </lineage>
</organism>
<name>A0A0M9VS69_ESCWE</name>
<evidence type="ECO:0000256" key="1">
    <source>
        <dbReference type="SAM" id="MobiDB-lite"/>
    </source>
</evidence>
<dbReference type="EMBL" id="LGSR01000026">
    <property type="protein sequence ID" value="KOS17369.1"/>
    <property type="molecule type" value="Genomic_DNA"/>
</dbReference>
<protein>
    <recommendedName>
        <fullName evidence="4">Arrestin-like N-terminal domain-containing protein</fullName>
    </recommendedName>
</protein>
<reference evidence="2 3" key="1">
    <citation type="submission" date="2015-07" db="EMBL/GenBank/DDBJ databases">
        <title>The genome of the fungus Escovopsis weberi, a specialized disease agent of ant agriculture.</title>
        <authorList>
            <person name="de Man T.J."/>
            <person name="Stajich J.E."/>
            <person name="Kubicek C.P."/>
            <person name="Chenthamara K."/>
            <person name="Atanasova L."/>
            <person name="Druzhinina I.S."/>
            <person name="Birnbaum S."/>
            <person name="Barribeau S.M."/>
            <person name="Teiling C."/>
            <person name="Suen G."/>
            <person name="Currie C."/>
            <person name="Gerardo N.M."/>
        </authorList>
    </citation>
    <scope>NUCLEOTIDE SEQUENCE [LARGE SCALE GENOMIC DNA]</scope>
</reference>
<keyword evidence="3" id="KW-1185">Reference proteome</keyword>
<proteinExistence type="predicted"/>
<evidence type="ECO:0000313" key="2">
    <source>
        <dbReference type="EMBL" id="KOS17369.1"/>
    </source>
</evidence>
<evidence type="ECO:0008006" key="4">
    <source>
        <dbReference type="Google" id="ProtNLM"/>
    </source>
</evidence>
<evidence type="ECO:0000313" key="3">
    <source>
        <dbReference type="Proteomes" id="UP000053831"/>
    </source>
</evidence>
<dbReference type="Proteomes" id="UP000053831">
    <property type="component" value="Unassembled WGS sequence"/>
</dbReference>
<accession>A0A0M9VS69</accession>
<feature type="compositionally biased region" description="Basic and acidic residues" evidence="1">
    <location>
        <begin position="427"/>
        <end position="448"/>
    </location>
</feature>
<gene>
    <name evidence="2" type="ORF">ESCO_006455</name>
</gene>